<organism evidence="2 3">
    <name type="scientific">Litorilituus sediminis</name>
    <dbReference type="NCBI Taxonomy" id="718192"/>
    <lineage>
        <taxon>Bacteria</taxon>
        <taxon>Pseudomonadati</taxon>
        <taxon>Pseudomonadota</taxon>
        <taxon>Gammaproteobacteria</taxon>
        <taxon>Alteromonadales</taxon>
        <taxon>Colwelliaceae</taxon>
        <taxon>Litorilituus</taxon>
    </lineage>
</organism>
<dbReference type="EMBL" id="CP034759">
    <property type="protein sequence ID" value="QBG37332.1"/>
    <property type="molecule type" value="Genomic_DNA"/>
</dbReference>
<evidence type="ECO:0000259" key="1">
    <source>
        <dbReference type="Pfam" id="PF00497"/>
    </source>
</evidence>
<evidence type="ECO:0000313" key="3">
    <source>
        <dbReference type="Proteomes" id="UP000290244"/>
    </source>
</evidence>
<evidence type="ECO:0000313" key="2">
    <source>
        <dbReference type="EMBL" id="QBG37332.1"/>
    </source>
</evidence>
<protein>
    <submittedName>
        <fullName evidence="2">Transporter substrate-binding domain-containing protein</fullName>
    </submittedName>
</protein>
<feature type="domain" description="Solute-binding protein family 3/N-terminal" evidence="1">
    <location>
        <begin position="24"/>
        <end position="248"/>
    </location>
</feature>
<dbReference type="AlphaFoldDB" id="A0A4P6PC73"/>
<dbReference type="InterPro" id="IPR001638">
    <property type="entry name" value="Solute-binding_3/MltF_N"/>
</dbReference>
<sequence length="251" mass="29108">MFNKEIILACFLFCAPFHCLAEKISVAFGNTLAPWVMSESQSGILLDIVKQALEPLGYKVKPYYYPYARRINAFRQKEVDVVCDINLANIKHLSLRGHFSGEIYQYENYFYALSRNKFQFSSMDDLVGSSIVAWQGAMYSLDDKYEKMATANPFYMEIHNQKSQVKLLFNGRVDVIQLDKNIFEYYRLQIAKDGYINVNQGVDKFAFLTPNPGGFMFHSQKVRDDFLTQVNKMIESGQMHRIFQQYGGSYQ</sequence>
<gene>
    <name evidence="2" type="ORF">EMK97_17100</name>
</gene>
<dbReference type="Proteomes" id="UP000290244">
    <property type="component" value="Chromosome"/>
</dbReference>
<dbReference type="Pfam" id="PF00497">
    <property type="entry name" value="SBP_bac_3"/>
    <property type="match status" value="1"/>
</dbReference>
<dbReference type="KEGG" id="lsd:EMK97_17100"/>
<dbReference type="SUPFAM" id="SSF53850">
    <property type="entry name" value="Periplasmic binding protein-like II"/>
    <property type="match status" value="1"/>
</dbReference>
<reference evidence="2 3" key="1">
    <citation type="submission" date="2018-12" db="EMBL/GenBank/DDBJ databases">
        <title>Complete genome of Litorilituus sediminis.</title>
        <authorList>
            <person name="Liu A."/>
            <person name="Rong J."/>
        </authorList>
    </citation>
    <scope>NUCLEOTIDE SEQUENCE [LARGE SCALE GENOMIC DNA]</scope>
    <source>
        <strain evidence="2 3">JCM 17549</strain>
    </source>
</reference>
<dbReference type="Gene3D" id="3.40.190.10">
    <property type="entry name" value="Periplasmic binding protein-like II"/>
    <property type="match status" value="2"/>
</dbReference>
<accession>A0A4P6PC73</accession>
<name>A0A4P6PC73_9GAMM</name>
<keyword evidence="3" id="KW-1185">Reference proteome</keyword>
<proteinExistence type="predicted"/>
<dbReference type="OrthoDB" id="6259163at2"/>